<gene>
    <name evidence="1" type="primary">hypothetical protein</name>
    <name evidence="1" type="ORF">Chls_692</name>
</gene>
<name>A0ABX6IUH6_9CHLA</name>
<dbReference type="EMBL" id="CP035278">
    <property type="protein sequence ID" value="QHP83567.1"/>
    <property type="molecule type" value="Genomic_DNA"/>
</dbReference>
<dbReference type="Proteomes" id="UP000512184">
    <property type="component" value="Chromosome"/>
</dbReference>
<reference evidence="1" key="1">
    <citation type="submission" date="2019-01" db="EMBL/GenBank/DDBJ databases">
        <title>Whole genome sequencing and annotation enables comparative genome analysis that reveals unique features of the Chlamydia suis R19 Genome.</title>
        <authorList>
            <person name="Dimond Z.E."/>
        </authorList>
    </citation>
    <scope>NUCLEOTIDE SEQUENCE [LARGE SCALE GENOMIC DNA]</scope>
    <source>
        <strain evidence="1">R19</strain>
    </source>
</reference>
<protein>
    <submittedName>
        <fullName evidence="1">Uncharacterized protein</fullName>
    </submittedName>
</protein>
<evidence type="ECO:0000313" key="2">
    <source>
        <dbReference type="Proteomes" id="UP000512184"/>
    </source>
</evidence>
<evidence type="ECO:0000313" key="1">
    <source>
        <dbReference type="EMBL" id="QHP83567.1"/>
    </source>
</evidence>
<organism evidence="1 2">
    <name type="scientific">Chlamydia suis</name>
    <dbReference type="NCBI Taxonomy" id="83559"/>
    <lineage>
        <taxon>Bacteria</taxon>
        <taxon>Pseudomonadati</taxon>
        <taxon>Chlamydiota</taxon>
        <taxon>Chlamydiia</taxon>
        <taxon>Chlamydiales</taxon>
        <taxon>Chlamydiaceae</taxon>
        <taxon>Chlamydia/Chlamydophila group</taxon>
        <taxon>Chlamydia</taxon>
    </lineage>
</organism>
<sequence>MFLFILELFPNLYYTVVISFKNLLVKEDLPAFAGIVYWSR</sequence>
<keyword evidence="2" id="KW-1185">Reference proteome</keyword>
<proteinExistence type="predicted"/>
<accession>A0ABX6IUH6</accession>